<evidence type="ECO:0000313" key="3">
    <source>
        <dbReference type="EMBL" id="SNS17089.1"/>
    </source>
</evidence>
<protein>
    <submittedName>
        <fullName evidence="3">Protein CcmA, bactofilin family</fullName>
    </submittedName>
</protein>
<keyword evidence="4" id="KW-1185">Reference proteome</keyword>
<evidence type="ECO:0000313" key="4">
    <source>
        <dbReference type="Proteomes" id="UP000198324"/>
    </source>
</evidence>
<dbReference type="PANTHER" id="PTHR35024">
    <property type="entry name" value="HYPOTHETICAL CYTOSOLIC PROTEIN"/>
    <property type="match status" value="1"/>
</dbReference>
<dbReference type="PANTHER" id="PTHR35024:SF4">
    <property type="entry name" value="POLYMER-FORMING CYTOSKELETAL PROTEIN"/>
    <property type="match status" value="1"/>
</dbReference>
<dbReference type="InterPro" id="IPR007607">
    <property type="entry name" value="BacA/B"/>
</dbReference>
<accession>A0A239CAV0</accession>
<organism evidence="3 4">
    <name type="scientific">Humidesulfovibrio mexicanus</name>
    <dbReference type="NCBI Taxonomy" id="147047"/>
    <lineage>
        <taxon>Bacteria</taxon>
        <taxon>Pseudomonadati</taxon>
        <taxon>Thermodesulfobacteriota</taxon>
        <taxon>Desulfovibrionia</taxon>
        <taxon>Desulfovibrionales</taxon>
        <taxon>Desulfovibrionaceae</taxon>
        <taxon>Humidesulfovibrio</taxon>
    </lineage>
</organism>
<sequence>MKWFSKIFSESADTDNTSGELNAFLGVGTRFTGNLSFEGSVRIDGHFQGTITATGTLILGRDALVKGEVDVASLNANGTFIGTVRASHHVHLHEHAVFDGHVLTPALGMDQGAVLNGSIEMPNPRPRTGEDSGEPEMPVLPTQSGRAQALGAEVAPETEDVN</sequence>
<evidence type="ECO:0000256" key="1">
    <source>
        <dbReference type="ARBA" id="ARBA00044755"/>
    </source>
</evidence>
<comment type="similarity">
    <text evidence="1">Belongs to the bactofilin family.</text>
</comment>
<dbReference type="EMBL" id="FZOC01000007">
    <property type="protein sequence ID" value="SNS17089.1"/>
    <property type="molecule type" value="Genomic_DNA"/>
</dbReference>
<gene>
    <name evidence="3" type="ORF">SAMN04488503_3038</name>
</gene>
<feature type="region of interest" description="Disordered" evidence="2">
    <location>
        <begin position="118"/>
        <end position="162"/>
    </location>
</feature>
<dbReference type="RefSeq" id="WP_089275227.1">
    <property type="nucleotide sequence ID" value="NZ_FZOC01000007.1"/>
</dbReference>
<dbReference type="Proteomes" id="UP000198324">
    <property type="component" value="Unassembled WGS sequence"/>
</dbReference>
<name>A0A239CAV0_9BACT</name>
<dbReference type="OrthoDB" id="9789407at2"/>
<evidence type="ECO:0000256" key="2">
    <source>
        <dbReference type="SAM" id="MobiDB-lite"/>
    </source>
</evidence>
<dbReference type="AlphaFoldDB" id="A0A239CAV0"/>
<dbReference type="Pfam" id="PF04519">
    <property type="entry name" value="Bactofilin"/>
    <property type="match status" value="1"/>
</dbReference>
<proteinExistence type="inferred from homology"/>
<reference evidence="3 4" key="1">
    <citation type="submission" date="2017-06" db="EMBL/GenBank/DDBJ databases">
        <authorList>
            <person name="Kim H.J."/>
            <person name="Triplett B.A."/>
        </authorList>
    </citation>
    <scope>NUCLEOTIDE SEQUENCE [LARGE SCALE GENOMIC DNA]</scope>
    <source>
        <strain evidence="3 4">DSM 13116</strain>
    </source>
</reference>